<dbReference type="EMBL" id="KL142376">
    <property type="protein sequence ID" value="KDR77800.1"/>
    <property type="molecule type" value="Genomic_DNA"/>
</dbReference>
<evidence type="ECO:0000256" key="1">
    <source>
        <dbReference type="SAM" id="Phobius"/>
    </source>
</evidence>
<feature type="transmembrane region" description="Helical" evidence="1">
    <location>
        <begin position="16"/>
        <end position="34"/>
    </location>
</feature>
<reference evidence="3" key="1">
    <citation type="journal article" date="2014" name="Proc. Natl. Acad. Sci. U.S.A.">
        <title>Extensive sampling of basidiomycete genomes demonstrates inadequacy of the white-rot/brown-rot paradigm for wood decay fungi.</title>
        <authorList>
            <person name="Riley R."/>
            <person name="Salamov A.A."/>
            <person name="Brown D.W."/>
            <person name="Nagy L.G."/>
            <person name="Floudas D."/>
            <person name="Held B.W."/>
            <person name="Levasseur A."/>
            <person name="Lombard V."/>
            <person name="Morin E."/>
            <person name="Otillar R."/>
            <person name="Lindquist E.A."/>
            <person name="Sun H."/>
            <person name="LaButti K.M."/>
            <person name="Schmutz J."/>
            <person name="Jabbour D."/>
            <person name="Luo H."/>
            <person name="Baker S.E."/>
            <person name="Pisabarro A.G."/>
            <person name="Walton J.D."/>
            <person name="Blanchette R.A."/>
            <person name="Henrissat B."/>
            <person name="Martin F."/>
            <person name="Cullen D."/>
            <person name="Hibbett D.S."/>
            <person name="Grigoriev I.V."/>
        </authorList>
    </citation>
    <scope>NUCLEOTIDE SEQUENCE [LARGE SCALE GENOMIC DNA]</scope>
    <source>
        <strain evidence="3">CBS 339.88</strain>
    </source>
</reference>
<keyword evidence="3" id="KW-1185">Reference proteome</keyword>
<accession>A0A067T3N7</accession>
<proteinExistence type="predicted"/>
<name>A0A067T3N7_GALM3</name>
<evidence type="ECO:0000313" key="2">
    <source>
        <dbReference type="EMBL" id="KDR77800.1"/>
    </source>
</evidence>
<dbReference type="Proteomes" id="UP000027222">
    <property type="component" value="Unassembled WGS sequence"/>
</dbReference>
<keyword evidence="1" id="KW-1133">Transmembrane helix</keyword>
<keyword evidence="1" id="KW-0472">Membrane</keyword>
<evidence type="ECO:0000313" key="3">
    <source>
        <dbReference type="Proteomes" id="UP000027222"/>
    </source>
</evidence>
<organism evidence="2 3">
    <name type="scientific">Galerina marginata (strain CBS 339.88)</name>
    <dbReference type="NCBI Taxonomy" id="685588"/>
    <lineage>
        <taxon>Eukaryota</taxon>
        <taxon>Fungi</taxon>
        <taxon>Dikarya</taxon>
        <taxon>Basidiomycota</taxon>
        <taxon>Agaricomycotina</taxon>
        <taxon>Agaricomycetes</taxon>
        <taxon>Agaricomycetidae</taxon>
        <taxon>Agaricales</taxon>
        <taxon>Agaricineae</taxon>
        <taxon>Strophariaceae</taxon>
        <taxon>Galerina</taxon>
    </lineage>
</organism>
<protein>
    <submittedName>
        <fullName evidence="2">Uncharacterized protein</fullName>
    </submittedName>
</protein>
<dbReference type="AlphaFoldDB" id="A0A067T3N7"/>
<dbReference type="HOGENOM" id="CLU_1835306_0_0_1"/>
<keyword evidence="1" id="KW-0812">Transmembrane</keyword>
<gene>
    <name evidence="2" type="ORF">GALMADRAFT_245904</name>
</gene>
<sequence>MSGDFSAITVIAVNETVQWDVLVVFGLGFIFLAWKKVQTCHETKHTTPGVWIFVLGAFYGYGQAFQVEQQGFGETRYAERACFRRITVPIRILLYFPAQRFKSFAMAADIYVAVMRERAPFYTESRCSLEERHARKMGCL</sequence>